<sequence length="508" mass="60302">MKANKSWFKLKRYPHIGLPISPNQRNDIEKFIHNKIKISHYAFLPLIRREHRTFKYKLCPDGKFRKKTKIRHISYASHFDSLIYSYYAQQLSKKYEIFLKNNNLGNNVIAYRSVPKEPKGSKCNIDFAKEAFNFIKEQSVHTSLSVIVTDINSFFDNINHTLLKRAWKFICGEMSLGIDEYNIFKHVTRFSYINNQELFELFKDKMICSKPQSNKYIERKVKNMKYFRNKNVIAFCNKDKISFIRSKGLIRLNQPNVGIPQGLPISAILANIYMYRFDWQLSKYVESLGGFYRRYSDDIMIVCPSCNTHGCINKLNIEIKNVKLTISEDKTKIYQVYKNCKLETCVRNQEKYSSIEYLGFAFDGKSIRIKNKGINHYYLKMRKSIDRKKKYAIYKKDNTLGHLFVNQILKKYTPIGSKCHKIRKRDKKTKKFFYTGKRSYGNYWSYIIKSAAICESKEILHQLKRNKPILKALILKAKQDINSSISKRQWFEYYNYGGRIFTSIQNRK</sequence>
<evidence type="ECO:0000313" key="2">
    <source>
        <dbReference type="EMBL" id="RGK51599.1"/>
    </source>
</evidence>
<protein>
    <recommendedName>
        <fullName evidence="1">Reverse transcriptase domain-containing protein</fullName>
    </recommendedName>
</protein>
<evidence type="ECO:0000313" key="3">
    <source>
        <dbReference type="Proteomes" id="UP000260862"/>
    </source>
</evidence>
<dbReference type="InterPro" id="IPR043502">
    <property type="entry name" value="DNA/RNA_pol_sf"/>
</dbReference>
<dbReference type="SUPFAM" id="SSF56672">
    <property type="entry name" value="DNA/RNA polymerases"/>
    <property type="match status" value="1"/>
</dbReference>
<organism evidence="2 3">
    <name type="scientific">Phocaeicola plebeius</name>
    <dbReference type="NCBI Taxonomy" id="310297"/>
    <lineage>
        <taxon>Bacteria</taxon>
        <taxon>Pseudomonadati</taxon>
        <taxon>Bacteroidota</taxon>
        <taxon>Bacteroidia</taxon>
        <taxon>Bacteroidales</taxon>
        <taxon>Bacteroidaceae</taxon>
        <taxon>Phocaeicola</taxon>
    </lineage>
</organism>
<dbReference type="Pfam" id="PF00078">
    <property type="entry name" value="RVT_1"/>
    <property type="match status" value="1"/>
</dbReference>
<dbReference type="PROSITE" id="PS50878">
    <property type="entry name" value="RT_POL"/>
    <property type="match status" value="1"/>
</dbReference>
<dbReference type="PANTHER" id="PTHR21301">
    <property type="entry name" value="REVERSE TRANSCRIPTASE"/>
    <property type="match status" value="1"/>
</dbReference>
<dbReference type="Proteomes" id="UP000260862">
    <property type="component" value="Unassembled WGS sequence"/>
</dbReference>
<dbReference type="EMBL" id="QSQT01000041">
    <property type="protein sequence ID" value="RGK51599.1"/>
    <property type="molecule type" value="Genomic_DNA"/>
</dbReference>
<gene>
    <name evidence="2" type="ORF">DXD04_15100</name>
</gene>
<dbReference type="InterPro" id="IPR000477">
    <property type="entry name" value="RT_dom"/>
</dbReference>
<name>A0A3E4MPC3_9BACT</name>
<keyword evidence="3" id="KW-1185">Reference proteome</keyword>
<comment type="caution">
    <text evidence="2">The sequence shown here is derived from an EMBL/GenBank/DDBJ whole genome shotgun (WGS) entry which is preliminary data.</text>
</comment>
<evidence type="ECO:0000259" key="1">
    <source>
        <dbReference type="PROSITE" id="PS50878"/>
    </source>
</evidence>
<dbReference type="RefSeq" id="WP_117674012.1">
    <property type="nucleotide sequence ID" value="NZ_CABOGR010000041.1"/>
</dbReference>
<accession>A0A3E4MPC3</accession>
<feature type="domain" description="Reverse transcriptase" evidence="1">
    <location>
        <begin position="81"/>
        <end position="362"/>
    </location>
</feature>
<proteinExistence type="predicted"/>
<dbReference type="PANTHER" id="PTHR21301:SF10">
    <property type="entry name" value="REVERSE TRANSCRIPTASE DOMAIN-CONTAINING PROTEIN"/>
    <property type="match status" value="1"/>
</dbReference>
<reference evidence="2 3" key="1">
    <citation type="submission" date="2018-08" db="EMBL/GenBank/DDBJ databases">
        <title>A genome reference for cultivated species of the human gut microbiota.</title>
        <authorList>
            <person name="Zou Y."/>
            <person name="Xue W."/>
            <person name="Luo G."/>
        </authorList>
    </citation>
    <scope>NUCLEOTIDE SEQUENCE [LARGE SCALE GENOMIC DNA]</scope>
    <source>
        <strain evidence="2 3">TF10-3AC</strain>
    </source>
</reference>
<dbReference type="AlphaFoldDB" id="A0A3E4MPC3"/>